<protein>
    <submittedName>
        <fullName evidence="2">Uncharacterized protein</fullName>
    </submittedName>
</protein>
<evidence type="ECO:0000313" key="2">
    <source>
        <dbReference type="EMBL" id="VEL19324.1"/>
    </source>
</evidence>
<gene>
    <name evidence="2" type="ORF">PXEA_LOCUS12764</name>
</gene>
<keyword evidence="3" id="KW-1185">Reference proteome</keyword>
<dbReference type="EMBL" id="CAAALY010041074">
    <property type="protein sequence ID" value="VEL19324.1"/>
    <property type="molecule type" value="Genomic_DNA"/>
</dbReference>
<feature type="region of interest" description="Disordered" evidence="1">
    <location>
        <begin position="1"/>
        <end position="22"/>
    </location>
</feature>
<dbReference type="Proteomes" id="UP000784294">
    <property type="component" value="Unassembled WGS sequence"/>
</dbReference>
<comment type="caution">
    <text evidence="2">The sequence shown here is derived from an EMBL/GenBank/DDBJ whole genome shotgun (WGS) entry which is preliminary data.</text>
</comment>
<dbReference type="AlphaFoldDB" id="A0A3S5CLX2"/>
<dbReference type="OrthoDB" id="14911at2759"/>
<evidence type="ECO:0000313" key="3">
    <source>
        <dbReference type="Proteomes" id="UP000784294"/>
    </source>
</evidence>
<organism evidence="2 3">
    <name type="scientific">Protopolystoma xenopodis</name>
    <dbReference type="NCBI Taxonomy" id="117903"/>
    <lineage>
        <taxon>Eukaryota</taxon>
        <taxon>Metazoa</taxon>
        <taxon>Spiralia</taxon>
        <taxon>Lophotrochozoa</taxon>
        <taxon>Platyhelminthes</taxon>
        <taxon>Monogenea</taxon>
        <taxon>Polyopisthocotylea</taxon>
        <taxon>Polystomatidea</taxon>
        <taxon>Polystomatidae</taxon>
        <taxon>Protopolystoma</taxon>
    </lineage>
</organism>
<sequence>MPPIKQSNNPEQNLTQASPTGASTAYETNLTHWRDDHGGRNIGKFSGFRGAMGLARRLRRMVMAEHLGVLEFLRSKSKIPSSKSNDSIRSTKPGYDRSECNQAQYRQKQGAIQFHPPTTRSFMTAVEDAAKQVDNINEEEKHNGKEVHDQNKAFHPDWDLHLLDDPVCDAFFHGVWNRIADNNDRIFDQVFNTIPSNRLLSFRECEVRRRELPLHVTSPSKAIELLAEVAGHLVRYPERFLASESLEPPIATLETISPIYLWT</sequence>
<evidence type="ECO:0000256" key="1">
    <source>
        <dbReference type="SAM" id="MobiDB-lite"/>
    </source>
</evidence>
<reference evidence="2" key="1">
    <citation type="submission" date="2018-11" db="EMBL/GenBank/DDBJ databases">
        <authorList>
            <consortium name="Pathogen Informatics"/>
        </authorList>
    </citation>
    <scope>NUCLEOTIDE SEQUENCE</scope>
</reference>
<feature type="region of interest" description="Disordered" evidence="1">
    <location>
        <begin position="79"/>
        <end position="98"/>
    </location>
</feature>
<accession>A0A3S5CLX2</accession>
<feature type="compositionally biased region" description="Polar residues" evidence="1">
    <location>
        <begin position="79"/>
        <end position="90"/>
    </location>
</feature>
<name>A0A3S5CLX2_9PLAT</name>
<proteinExistence type="predicted"/>